<dbReference type="SFLD" id="SFLDS00001">
    <property type="entry name" value="Enolase"/>
    <property type="match status" value="1"/>
</dbReference>
<dbReference type="AlphaFoldDB" id="A0A840IGE2"/>
<dbReference type="EMBL" id="JACHNU010000003">
    <property type="protein sequence ID" value="MBB4663263.1"/>
    <property type="molecule type" value="Genomic_DNA"/>
</dbReference>
<dbReference type="Proteomes" id="UP000585272">
    <property type="component" value="Unassembled WGS sequence"/>
</dbReference>
<evidence type="ECO:0000256" key="2">
    <source>
        <dbReference type="ARBA" id="ARBA00022723"/>
    </source>
</evidence>
<dbReference type="Pfam" id="PF13378">
    <property type="entry name" value="MR_MLE_C"/>
    <property type="match status" value="1"/>
</dbReference>
<dbReference type="SMART" id="SM00922">
    <property type="entry name" value="MR_MLE"/>
    <property type="match status" value="1"/>
</dbReference>
<dbReference type="GO" id="GO:0016052">
    <property type="term" value="P:carbohydrate catabolic process"/>
    <property type="evidence" value="ECO:0007669"/>
    <property type="project" value="TreeGrafter"/>
</dbReference>
<dbReference type="InterPro" id="IPR046945">
    <property type="entry name" value="RHMD-like"/>
</dbReference>
<name>A0A840IGE2_9ACTN</name>
<keyword evidence="2" id="KW-0479">Metal-binding</keyword>
<evidence type="ECO:0000256" key="1">
    <source>
        <dbReference type="ARBA" id="ARBA00001946"/>
    </source>
</evidence>
<dbReference type="GO" id="GO:0016836">
    <property type="term" value="F:hydro-lyase activity"/>
    <property type="evidence" value="ECO:0007669"/>
    <property type="project" value="TreeGrafter"/>
</dbReference>
<feature type="domain" description="Mandelate racemase/muconate lactonizing enzyme C-terminal" evidence="4">
    <location>
        <begin position="160"/>
        <end position="258"/>
    </location>
</feature>
<gene>
    <name evidence="5" type="ORF">BDZ31_002852</name>
</gene>
<dbReference type="PANTHER" id="PTHR13794">
    <property type="entry name" value="ENOLASE SUPERFAMILY, MANDELATE RACEMASE"/>
    <property type="match status" value="1"/>
</dbReference>
<dbReference type="Gene3D" id="3.20.20.120">
    <property type="entry name" value="Enolase-like C-terminal domain"/>
    <property type="match status" value="1"/>
</dbReference>
<dbReference type="InterPro" id="IPR036849">
    <property type="entry name" value="Enolase-like_C_sf"/>
</dbReference>
<organism evidence="5 6">
    <name type="scientific">Conexibacter arvalis</name>
    <dbReference type="NCBI Taxonomy" id="912552"/>
    <lineage>
        <taxon>Bacteria</taxon>
        <taxon>Bacillati</taxon>
        <taxon>Actinomycetota</taxon>
        <taxon>Thermoleophilia</taxon>
        <taxon>Solirubrobacterales</taxon>
        <taxon>Conexibacteraceae</taxon>
        <taxon>Conexibacter</taxon>
    </lineage>
</organism>
<dbReference type="SUPFAM" id="SSF51604">
    <property type="entry name" value="Enolase C-terminal domain-like"/>
    <property type="match status" value="1"/>
</dbReference>
<accession>A0A840IGE2</accession>
<dbReference type="RefSeq" id="WP_183342986.1">
    <property type="nucleotide sequence ID" value="NZ_JACHNU010000003.1"/>
</dbReference>
<evidence type="ECO:0000313" key="6">
    <source>
        <dbReference type="Proteomes" id="UP000585272"/>
    </source>
</evidence>
<evidence type="ECO:0000313" key="5">
    <source>
        <dbReference type="EMBL" id="MBB4663263.1"/>
    </source>
</evidence>
<dbReference type="InterPro" id="IPR013342">
    <property type="entry name" value="Mandelate_racemase_C"/>
</dbReference>
<protein>
    <submittedName>
        <fullName evidence="5">L-alanine-DL-glutamate epimerase-like enolase superfamily enzyme</fullName>
    </submittedName>
</protein>
<dbReference type="CDD" id="cd03316">
    <property type="entry name" value="MR_like"/>
    <property type="match status" value="1"/>
</dbReference>
<proteinExistence type="predicted"/>
<evidence type="ECO:0000256" key="3">
    <source>
        <dbReference type="ARBA" id="ARBA00022842"/>
    </source>
</evidence>
<keyword evidence="3" id="KW-0460">Magnesium</keyword>
<dbReference type="PANTHER" id="PTHR13794:SF58">
    <property type="entry name" value="MITOCHONDRIAL ENOLASE SUPERFAMILY MEMBER 1"/>
    <property type="match status" value="1"/>
</dbReference>
<dbReference type="InterPro" id="IPR013341">
    <property type="entry name" value="Mandelate_racemase_N_dom"/>
</dbReference>
<evidence type="ECO:0000259" key="4">
    <source>
        <dbReference type="SMART" id="SM00922"/>
    </source>
</evidence>
<keyword evidence="6" id="KW-1185">Reference proteome</keyword>
<comment type="cofactor">
    <cofactor evidence="1">
        <name>Mg(2+)</name>
        <dbReference type="ChEBI" id="CHEBI:18420"/>
    </cofactor>
</comment>
<comment type="caution">
    <text evidence="5">The sequence shown here is derived from an EMBL/GenBank/DDBJ whole genome shotgun (WGS) entry which is preliminary data.</text>
</comment>
<dbReference type="GO" id="GO:0000287">
    <property type="term" value="F:magnesium ion binding"/>
    <property type="evidence" value="ECO:0007669"/>
    <property type="project" value="TreeGrafter"/>
</dbReference>
<reference evidence="5 6" key="1">
    <citation type="submission" date="2020-08" db="EMBL/GenBank/DDBJ databases">
        <title>Genomic Encyclopedia of Archaeal and Bacterial Type Strains, Phase II (KMG-II): from individual species to whole genera.</title>
        <authorList>
            <person name="Goeker M."/>
        </authorList>
    </citation>
    <scope>NUCLEOTIDE SEQUENCE [LARGE SCALE GENOMIC DNA]</scope>
    <source>
        <strain evidence="5 6">DSM 23288</strain>
    </source>
</reference>
<dbReference type="SUPFAM" id="SSF54826">
    <property type="entry name" value="Enolase N-terminal domain-like"/>
    <property type="match status" value="1"/>
</dbReference>
<sequence>MSSSTAPAGVQATPKLTISHVETIPIRVPLGRVYRGSHYQMTHRSTIITRVHTEEGIVGEAYAGDEDAGLLEIDAIIHREIVPSLLGQDGFAVERCWELARPATFDILRDRRLGLVACACVDSAIWDAIGKALGQPLWRLWGGFRDTIPMISIGGYYDSPLSVAEQVAELRERGLAGMKFKVGGLTPAEDAKRFKEARAAAGPDFVLAADANQGWSVRDAIAFSQLVADDDLLWFEEPCQWHNDRRAMRDVRMVAGVRVCAGQSEFSAGGCRDLMVEGAIDVCNFDASWSGGPTEWRRVAGMARAFDVQMGHHEEPQVSSHLLASIPHGGYAECFDPDRDPIWWNLIANRPPLVDGAIALPTEPGFGWELDWEYVDRYRLRTS</sequence>
<dbReference type="InterPro" id="IPR029065">
    <property type="entry name" value="Enolase_C-like"/>
</dbReference>
<dbReference type="InterPro" id="IPR029017">
    <property type="entry name" value="Enolase-like_N"/>
</dbReference>
<dbReference type="Gene3D" id="3.30.390.10">
    <property type="entry name" value="Enolase-like, N-terminal domain"/>
    <property type="match status" value="1"/>
</dbReference>
<dbReference type="Pfam" id="PF02746">
    <property type="entry name" value="MR_MLE_N"/>
    <property type="match status" value="1"/>
</dbReference>